<dbReference type="InterPro" id="IPR036365">
    <property type="entry name" value="PGBD-like_sf"/>
</dbReference>
<dbReference type="InterPro" id="IPR002477">
    <property type="entry name" value="Peptidoglycan-bd-like"/>
</dbReference>
<evidence type="ECO:0000259" key="3">
    <source>
        <dbReference type="Pfam" id="PF13406"/>
    </source>
</evidence>
<dbReference type="InterPro" id="IPR011970">
    <property type="entry name" value="MltB_2"/>
</dbReference>
<reference evidence="4 5" key="1">
    <citation type="submission" date="2016-10" db="EMBL/GenBank/DDBJ databases">
        <authorList>
            <person name="de Groot N.N."/>
        </authorList>
    </citation>
    <scope>NUCLEOTIDE SEQUENCE [LARGE SCALE GENOMIC DNA]</scope>
    <source>
        <strain evidence="4 5">DSM 15123</strain>
    </source>
</reference>
<protein>
    <submittedName>
        <fullName evidence="4">Lytic murein transglycosylase</fullName>
    </submittedName>
</protein>
<evidence type="ECO:0000256" key="1">
    <source>
        <dbReference type="SAM" id="SignalP"/>
    </source>
</evidence>
<feature type="domain" description="Transglycosylase SLT" evidence="3">
    <location>
        <begin position="50"/>
        <end position="340"/>
    </location>
</feature>
<evidence type="ECO:0000259" key="2">
    <source>
        <dbReference type="Pfam" id="PF01471"/>
    </source>
</evidence>
<feature type="signal peptide" evidence="1">
    <location>
        <begin position="1"/>
        <end position="37"/>
    </location>
</feature>
<dbReference type="PANTHER" id="PTHR30163">
    <property type="entry name" value="MEMBRANE-BOUND LYTIC MUREIN TRANSGLYCOSYLASE B"/>
    <property type="match status" value="1"/>
</dbReference>
<gene>
    <name evidence="4" type="ORF">SAMN02745977_00081</name>
</gene>
<dbReference type="Gene3D" id="1.10.101.10">
    <property type="entry name" value="PGBD-like superfamily/PGBD"/>
    <property type="match status" value="1"/>
</dbReference>
<dbReference type="Pfam" id="PF13406">
    <property type="entry name" value="SLT_2"/>
    <property type="match status" value="1"/>
</dbReference>
<feature type="chain" id="PRO_5011474384" evidence="1">
    <location>
        <begin position="38"/>
        <end position="429"/>
    </location>
</feature>
<dbReference type="Proteomes" id="UP000199531">
    <property type="component" value="Unassembled WGS sequence"/>
</dbReference>
<sequence length="429" mass="46427">MKLSPANPLRVRARVRQRVTGLLGAGACLLAALPAAAQTPPPPVLSTAEFQACLARLQGSSDFRGIDPAVYAQHTRGLKPDATVLPLLNRQPEFTMPVWDYMAVLVDAERVADGRAAYRQWLPTLRQIEQRYGVEPAMVMGVWGVESNFGQIMGGRPLVQSLSTLSCFGRRQAYFRTEFANVLRILQGGHVPAEKLTGSWAGAFGQTQFMPSTFLRTAVDFDGDGRRDIVSSVPDALASTANFLRKAGYRTGEPWGYEVKLPGGFDTSQAGRRNKRALEHWQAQGVRLVDGSPLPATLSQAGLLLPAGANGPAFLVGKNFDTLYSYNASENYALAIAQLSTLVAGEKTQTGFVTPWPTDDPGLSRAENRELQTLLLARGHDIGAPDGLIGEKTRAAIRTEQGRLGMRANGRAGQQLLSALRRDGTAMQR</sequence>
<dbReference type="Gene3D" id="1.10.530.10">
    <property type="match status" value="1"/>
</dbReference>
<feature type="domain" description="Peptidoglycan binding-like" evidence="2">
    <location>
        <begin position="367"/>
        <end position="420"/>
    </location>
</feature>
<dbReference type="EMBL" id="FOCW01000001">
    <property type="protein sequence ID" value="SEM99354.1"/>
    <property type="molecule type" value="Genomic_DNA"/>
</dbReference>
<evidence type="ECO:0000313" key="5">
    <source>
        <dbReference type="Proteomes" id="UP000199531"/>
    </source>
</evidence>
<proteinExistence type="predicted"/>
<dbReference type="InterPro" id="IPR036366">
    <property type="entry name" value="PGBDSf"/>
</dbReference>
<dbReference type="GO" id="GO:0009253">
    <property type="term" value="P:peptidoglycan catabolic process"/>
    <property type="evidence" value="ECO:0007669"/>
    <property type="project" value="TreeGrafter"/>
</dbReference>
<evidence type="ECO:0000313" key="4">
    <source>
        <dbReference type="EMBL" id="SEM99354.1"/>
    </source>
</evidence>
<dbReference type="InterPro" id="IPR043426">
    <property type="entry name" value="MltB-like"/>
</dbReference>
<dbReference type="PANTHER" id="PTHR30163:SF10">
    <property type="entry name" value="TRANSGLYCOLASE-RELATED"/>
    <property type="match status" value="1"/>
</dbReference>
<keyword evidence="1" id="KW-0732">Signal</keyword>
<dbReference type="OrthoDB" id="9772911at2"/>
<dbReference type="SUPFAM" id="SSF47090">
    <property type="entry name" value="PGBD-like"/>
    <property type="match status" value="1"/>
</dbReference>
<dbReference type="GO" id="GO:0008933">
    <property type="term" value="F:peptidoglycan lytic transglycosylase activity"/>
    <property type="evidence" value="ECO:0007669"/>
    <property type="project" value="TreeGrafter"/>
</dbReference>
<name>A0A1H8CY30_9BURK</name>
<accession>A0A1H8CY30</accession>
<dbReference type="Pfam" id="PF01471">
    <property type="entry name" value="PG_binding_1"/>
    <property type="match status" value="1"/>
</dbReference>
<dbReference type="AlphaFoldDB" id="A0A1H8CY30"/>
<organism evidence="4 5">
    <name type="scientific">Brachymonas denitrificans DSM 15123</name>
    <dbReference type="NCBI Taxonomy" id="1121117"/>
    <lineage>
        <taxon>Bacteria</taxon>
        <taxon>Pseudomonadati</taxon>
        <taxon>Pseudomonadota</taxon>
        <taxon>Betaproteobacteria</taxon>
        <taxon>Burkholderiales</taxon>
        <taxon>Comamonadaceae</taxon>
        <taxon>Brachymonas</taxon>
    </lineage>
</organism>
<dbReference type="STRING" id="1121117.SAMN02745977_00081"/>
<keyword evidence="5" id="KW-1185">Reference proteome</keyword>
<dbReference type="InterPro" id="IPR023346">
    <property type="entry name" value="Lysozyme-like_dom_sf"/>
</dbReference>
<dbReference type="CDD" id="cd13399">
    <property type="entry name" value="Slt35-like"/>
    <property type="match status" value="1"/>
</dbReference>
<dbReference type="NCBIfam" id="TIGR02283">
    <property type="entry name" value="MltB_2"/>
    <property type="match status" value="1"/>
</dbReference>
<dbReference type="SUPFAM" id="SSF53955">
    <property type="entry name" value="Lysozyme-like"/>
    <property type="match status" value="1"/>
</dbReference>
<dbReference type="RefSeq" id="WP_091812718.1">
    <property type="nucleotide sequence ID" value="NZ_FOCW01000001.1"/>
</dbReference>
<dbReference type="Gene3D" id="1.10.8.350">
    <property type="entry name" value="Bacterial muramidase"/>
    <property type="match status" value="1"/>
</dbReference>
<dbReference type="InterPro" id="IPR031304">
    <property type="entry name" value="SLT_2"/>
</dbReference>